<evidence type="ECO:0000256" key="2">
    <source>
        <dbReference type="ARBA" id="ARBA00004613"/>
    </source>
</evidence>
<dbReference type="Gene3D" id="1.20.1330.10">
    <property type="entry name" value="f41 fragment of flagellin, N-terminal domain"/>
    <property type="match status" value="2"/>
</dbReference>
<evidence type="ECO:0000256" key="1">
    <source>
        <dbReference type="ARBA" id="ARBA00004365"/>
    </source>
</evidence>
<feature type="domain" description="Flagellin N-terminal" evidence="6">
    <location>
        <begin position="3"/>
        <end position="140"/>
    </location>
</feature>
<evidence type="ECO:0000313" key="8">
    <source>
        <dbReference type="Proteomes" id="UP000219285"/>
    </source>
</evidence>
<dbReference type="InterPro" id="IPR001029">
    <property type="entry name" value="Flagellin_N"/>
</dbReference>
<accession>A0A6M4MF59</accession>
<dbReference type="Pfam" id="PF00669">
    <property type="entry name" value="Flagellin_N"/>
    <property type="match status" value="1"/>
</dbReference>
<dbReference type="InterPro" id="IPR001492">
    <property type="entry name" value="Flagellin"/>
</dbReference>
<reference evidence="8" key="1">
    <citation type="submission" date="2014-12" db="EMBL/GenBank/DDBJ databases">
        <title>Complete genome sequence of a multi-drug resistant Klebsiella pneumoniae.</title>
        <authorList>
            <person name="Hua X."/>
            <person name="Chen Q."/>
            <person name="Li X."/>
            <person name="Feng Y."/>
            <person name="Ruan Z."/>
            <person name="Yu Y."/>
        </authorList>
    </citation>
    <scope>NUCLEOTIDE SEQUENCE [LARGE SCALE GENOMIC DNA]</scope>
    <source>
        <strain evidence="8">5.12</strain>
    </source>
</reference>
<keyword evidence="8" id="KW-1185">Reference proteome</keyword>
<protein>
    <submittedName>
        <fullName evidence="7">Flagellar hook-associated protein FlgL</fullName>
    </submittedName>
</protein>
<dbReference type="KEGG" id="apel:CA267_014120"/>
<dbReference type="GO" id="GO:0005198">
    <property type="term" value="F:structural molecule activity"/>
    <property type="evidence" value="ECO:0007669"/>
    <property type="project" value="InterPro"/>
</dbReference>
<evidence type="ECO:0000256" key="3">
    <source>
        <dbReference type="ARBA" id="ARBA00005709"/>
    </source>
</evidence>
<dbReference type="SUPFAM" id="SSF64518">
    <property type="entry name" value="Phase 1 flagellin"/>
    <property type="match status" value="1"/>
</dbReference>
<evidence type="ECO:0000256" key="5">
    <source>
        <dbReference type="ARBA" id="ARBA00023143"/>
    </source>
</evidence>
<dbReference type="GO" id="GO:0005576">
    <property type="term" value="C:extracellular region"/>
    <property type="evidence" value="ECO:0007669"/>
    <property type="project" value="UniProtKB-SubCell"/>
</dbReference>
<dbReference type="InterPro" id="IPR013384">
    <property type="entry name" value="Flagell_FlgL"/>
</dbReference>
<sequence>MRISTNQRYDQNIRNIMENQRQLSETENSLSTLKRINKPSDDPVGASKVIRLTEELDSLEQYRRNNDLVTGSLEQQQSILDNVISSVGRARVLMLEAGSGIMADADREAIGGEIEQIRNEVLDLMNSKDANGNYIFAGHQSDSPAYNFNPGAANAVTFVGDTGTNSVQLSDSVSVKSSSSGWDIFDNVPARRDFTVDDTATVTDASVSQQDTYDNFYKTNYDAVTPANNNYQLEVLGTGQVQLSNTGTGAVVETVDYTAGEPFTIKGMSFTLDAAAGDTVDFSLDAPQKKNLAETLHDAFEALTKGGGDDLQEMLNDAIVGLDNGLEKVRLERSSLGGRLNIAESVYSTNLDMQISAESARSSIEDVDFAKASGELAKQELALNASLATFPKIANLSLFNYI</sequence>
<keyword evidence="5" id="KW-0975">Bacterial flagellum</keyword>
<keyword evidence="4" id="KW-0964">Secreted</keyword>
<dbReference type="GO" id="GO:0009424">
    <property type="term" value="C:bacterial-type flagellum hook"/>
    <property type="evidence" value="ECO:0007669"/>
    <property type="project" value="InterPro"/>
</dbReference>
<gene>
    <name evidence="7" type="primary">flgL</name>
    <name evidence="7" type="ORF">CA267_014120</name>
</gene>
<proteinExistence type="inferred from homology"/>
<dbReference type="OrthoDB" id="9768249at2"/>
<evidence type="ECO:0000259" key="6">
    <source>
        <dbReference type="Pfam" id="PF00669"/>
    </source>
</evidence>
<dbReference type="PANTHER" id="PTHR42792:SF1">
    <property type="entry name" value="FLAGELLAR HOOK-ASSOCIATED PROTEIN 3"/>
    <property type="match status" value="1"/>
</dbReference>
<evidence type="ECO:0000256" key="4">
    <source>
        <dbReference type="ARBA" id="ARBA00022525"/>
    </source>
</evidence>
<dbReference type="Proteomes" id="UP000219285">
    <property type="component" value="Chromosome"/>
</dbReference>
<comment type="similarity">
    <text evidence="3">Belongs to the bacterial flagellin family.</text>
</comment>
<dbReference type="RefSeq" id="WP_075610621.1">
    <property type="nucleotide sequence ID" value="NZ_CP052766.1"/>
</dbReference>
<dbReference type="EMBL" id="CP052766">
    <property type="protein sequence ID" value="QJR81811.1"/>
    <property type="molecule type" value="Genomic_DNA"/>
</dbReference>
<keyword evidence="7" id="KW-0282">Flagellum</keyword>
<organism evidence="7 8">
    <name type="scientific">Alteromonas pelagimontana</name>
    <dbReference type="NCBI Taxonomy" id="1858656"/>
    <lineage>
        <taxon>Bacteria</taxon>
        <taxon>Pseudomonadati</taxon>
        <taxon>Pseudomonadota</taxon>
        <taxon>Gammaproteobacteria</taxon>
        <taxon>Alteromonadales</taxon>
        <taxon>Alteromonadaceae</taxon>
        <taxon>Alteromonas/Salinimonas group</taxon>
        <taxon>Alteromonas</taxon>
    </lineage>
</organism>
<keyword evidence="7" id="KW-0969">Cilium</keyword>
<reference evidence="7 8" key="2">
    <citation type="submission" date="2020-04" db="EMBL/GenBank/DDBJ databases">
        <title>Complete genome sequence of Alteromonas pelagimontana 5.12T.</title>
        <authorList>
            <person name="Sinha R.K."/>
            <person name="Krishnan K.P."/>
            <person name="Kurian J.P."/>
        </authorList>
    </citation>
    <scope>NUCLEOTIDE SEQUENCE [LARGE SCALE GENOMIC DNA]</scope>
    <source>
        <strain evidence="7 8">5.12</strain>
    </source>
</reference>
<dbReference type="PANTHER" id="PTHR42792">
    <property type="entry name" value="FLAGELLIN"/>
    <property type="match status" value="1"/>
</dbReference>
<keyword evidence="7" id="KW-0966">Cell projection</keyword>
<dbReference type="AlphaFoldDB" id="A0A6M4MF59"/>
<evidence type="ECO:0000313" key="7">
    <source>
        <dbReference type="EMBL" id="QJR81811.1"/>
    </source>
</evidence>
<name>A0A6M4MF59_9ALTE</name>
<dbReference type="GO" id="GO:0071973">
    <property type="term" value="P:bacterial-type flagellum-dependent cell motility"/>
    <property type="evidence" value="ECO:0007669"/>
    <property type="project" value="InterPro"/>
</dbReference>
<dbReference type="NCBIfam" id="TIGR02550">
    <property type="entry name" value="flagell_flgL"/>
    <property type="match status" value="1"/>
</dbReference>
<comment type="subcellular location">
    <subcellularLocation>
        <location evidence="1">Bacterial flagellum</location>
    </subcellularLocation>
    <subcellularLocation>
        <location evidence="2">Secreted</location>
    </subcellularLocation>
</comment>